<dbReference type="AlphaFoldDB" id="A0A0A3YJ03"/>
<organism evidence="1 2">
    <name type="scientific">Bradyrhizobium japonicum</name>
    <dbReference type="NCBI Taxonomy" id="375"/>
    <lineage>
        <taxon>Bacteria</taxon>
        <taxon>Pseudomonadati</taxon>
        <taxon>Pseudomonadota</taxon>
        <taxon>Alphaproteobacteria</taxon>
        <taxon>Hyphomicrobiales</taxon>
        <taxon>Nitrobacteraceae</taxon>
        <taxon>Bradyrhizobium</taxon>
    </lineage>
</organism>
<reference evidence="1 2" key="1">
    <citation type="submission" date="2014-09" db="EMBL/GenBank/DDBJ databases">
        <title>Draft genome of Bradyrhizobium japonicum Is-34.</title>
        <authorList>
            <person name="Tsurumaru H."/>
            <person name="Yamakawa T."/>
            <person name="Hashimoto S."/>
            <person name="Okizaki K."/>
            <person name="Kanesaki Y."/>
            <person name="Yoshikawa H."/>
            <person name="Yajima S."/>
        </authorList>
    </citation>
    <scope>NUCLEOTIDE SEQUENCE [LARGE SCALE GENOMIC DNA]</scope>
    <source>
        <strain evidence="1 2">Is-34</strain>
    </source>
</reference>
<sequence>MAVDHDARALERELQRIFESHGVPTTEIEGVHHVGLCSTRQVGDKGGRYVPSMPSKSAAVALPTLAKDILEALR</sequence>
<dbReference type="Proteomes" id="UP000030377">
    <property type="component" value="Unassembled WGS sequence"/>
</dbReference>
<gene>
    <name evidence="1" type="ORF">MA20_42835</name>
</gene>
<name>A0A0A3YJ03_BRAJP</name>
<accession>A0A0A3YJ03</accession>
<protein>
    <submittedName>
        <fullName evidence="1">Uncharacterized protein</fullName>
    </submittedName>
</protein>
<evidence type="ECO:0000313" key="2">
    <source>
        <dbReference type="Proteomes" id="UP000030377"/>
    </source>
</evidence>
<proteinExistence type="predicted"/>
<evidence type="ECO:0000313" key="1">
    <source>
        <dbReference type="EMBL" id="KGT73688.1"/>
    </source>
</evidence>
<dbReference type="EMBL" id="JRPN01000042">
    <property type="protein sequence ID" value="KGT73688.1"/>
    <property type="molecule type" value="Genomic_DNA"/>
</dbReference>
<dbReference type="RefSeq" id="WP_038943377.1">
    <property type="nucleotide sequence ID" value="NZ_JRPN01000042.1"/>
</dbReference>
<comment type="caution">
    <text evidence="1">The sequence shown here is derived from an EMBL/GenBank/DDBJ whole genome shotgun (WGS) entry which is preliminary data.</text>
</comment>